<dbReference type="GO" id="GO:0019171">
    <property type="term" value="F:(3R)-hydroxyacyl-[acyl-carrier-protein] dehydratase activity"/>
    <property type="evidence" value="ECO:0007669"/>
    <property type="project" value="TreeGrafter"/>
</dbReference>
<dbReference type="InterPro" id="IPR002539">
    <property type="entry name" value="MaoC-like_dom"/>
</dbReference>
<gene>
    <name evidence="3" type="ORF">HXL68_10025</name>
</gene>
<evidence type="ECO:0000313" key="4">
    <source>
        <dbReference type="Proteomes" id="UP000718593"/>
    </source>
</evidence>
<organism evidence="3 4">
    <name type="scientific">Dechloromonas agitata</name>
    <dbReference type="NCBI Taxonomy" id="73030"/>
    <lineage>
        <taxon>Bacteria</taxon>
        <taxon>Pseudomonadati</taxon>
        <taxon>Pseudomonadota</taxon>
        <taxon>Betaproteobacteria</taxon>
        <taxon>Rhodocyclales</taxon>
        <taxon>Azonexaceae</taxon>
        <taxon>Dechloromonas</taxon>
    </lineage>
</organism>
<reference evidence="3" key="1">
    <citation type="submission" date="2020-04" db="EMBL/GenBank/DDBJ databases">
        <title>Deep metagenomics examines the oral microbiome during advanced dental caries in children, revealing novel taxa and co-occurrences with host molecules.</title>
        <authorList>
            <person name="Baker J.L."/>
            <person name="Morton J.T."/>
            <person name="Dinis M."/>
            <person name="Alvarez R."/>
            <person name="Tran N.C."/>
            <person name="Knight R."/>
            <person name="Edlund A."/>
        </authorList>
    </citation>
    <scope>NUCLEOTIDE SEQUENCE</scope>
    <source>
        <strain evidence="3">JCVI_32_bin.24</strain>
    </source>
</reference>
<dbReference type="GO" id="GO:0006633">
    <property type="term" value="P:fatty acid biosynthetic process"/>
    <property type="evidence" value="ECO:0007669"/>
    <property type="project" value="TreeGrafter"/>
</dbReference>
<dbReference type="InterPro" id="IPR050965">
    <property type="entry name" value="UPF0336/Enoyl-CoA_hydratase"/>
</dbReference>
<dbReference type="CDD" id="cd03449">
    <property type="entry name" value="R_hydratase"/>
    <property type="match status" value="1"/>
</dbReference>
<dbReference type="FunFam" id="3.10.129.10:FF:000042">
    <property type="entry name" value="MaoC domain protein dehydratase"/>
    <property type="match status" value="1"/>
</dbReference>
<name>A0A930BSN8_9RHOO</name>
<dbReference type="SUPFAM" id="SSF54637">
    <property type="entry name" value="Thioesterase/thiol ester dehydrase-isomerase"/>
    <property type="match status" value="1"/>
</dbReference>
<feature type="domain" description="MaoC-like" evidence="2">
    <location>
        <begin position="14"/>
        <end position="110"/>
    </location>
</feature>
<evidence type="ECO:0000256" key="1">
    <source>
        <dbReference type="ARBA" id="ARBA00023239"/>
    </source>
</evidence>
<dbReference type="Pfam" id="PF01575">
    <property type="entry name" value="MaoC_dehydratas"/>
    <property type="match status" value="1"/>
</dbReference>
<dbReference type="PANTHER" id="PTHR43437">
    <property type="entry name" value="HYDROXYACYL-THIOESTER DEHYDRATASE TYPE 2, MITOCHONDRIAL-RELATED"/>
    <property type="match status" value="1"/>
</dbReference>
<accession>A0A930BSN8</accession>
<dbReference type="InterPro" id="IPR029069">
    <property type="entry name" value="HotDog_dom_sf"/>
</dbReference>
<dbReference type="PANTHER" id="PTHR43437:SF3">
    <property type="entry name" value="HYDROXYACYL-THIOESTER DEHYDRATASE TYPE 2, MITOCHONDRIAL"/>
    <property type="match status" value="1"/>
</dbReference>
<evidence type="ECO:0000259" key="2">
    <source>
        <dbReference type="Pfam" id="PF01575"/>
    </source>
</evidence>
<comment type="caution">
    <text evidence="3">The sequence shown here is derived from an EMBL/GenBank/DDBJ whole genome shotgun (WGS) entry which is preliminary data.</text>
</comment>
<proteinExistence type="predicted"/>
<dbReference type="EMBL" id="JABZMI010000191">
    <property type="protein sequence ID" value="MBF1165368.1"/>
    <property type="molecule type" value="Genomic_DNA"/>
</dbReference>
<evidence type="ECO:0000313" key="3">
    <source>
        <dbReference type="EMBL" id="MBF1165368.1"/>
    </source>
</evidence>
<sequence length="145" mass="15376">MTYYIDQLHPGMSASTSKTVTEADIILFAGISTDVNPAHLDEEYCKGTMFGTRIAHGMLSAGFISATLANKLPGPGTIYLSQTLKFKAPVKPGDTVTATVTVREVNVEKNRVILDTVCTVGGKTVIDGECLMMPPVRAAKPTGTV</sequence>
<dbReference type="AlphaFoldDB" id="A0A930BSN8"/>
<keyword evidence="1" id="KW-0456">Lyase</keyword>
<dbReference type="Gene3D" id="3.10.129.10">
    <property type="entry name" value="Hotdog Thioesterase"/>
    <property type="match status" value="1"/>
</dbReference>
<protein>
    <submittedName>
        <fullName evidence="3">MaoC family dehydratase</fullName>
    </submittedName>
</protein>
<dbReference type="Proteomes" id="UP000718593">
    <property type="component" value="Unassembled WGS sequence"/>
</dbReference>